<organism evidence="2 3">
    <name type="scientific">Corynebacterium pseudodiphtheriticum</name>
    <dbReference type="NCBI Taxonomy" id="37637"/>
    <lineage>
        <taxon>Bacteria</taxon>
        <taxon>Bacillati</taxon>
        <taxon>Actinomycetota</taxon>
        <taxon>Actinomycetes</taxon>
        <taxon>Mycobacteriales</taxon>
        <taxon>Corynebacteriaceae</taxon>
        <taxon>Corynebacterium</taxon>
    </lineage>
</organism>
<reference evidence="2" key="1">
    <citation type="submission" date="2023-05" db="EMBL/GenBank/DDBJ databases">
        <title>Metabolic capabilities are highly conserved among human nasal-associated Corynebacterium species in pangenomic analyses.</title>
        <authorList>
            <person name="Tran T.H."/>
            <person name="Roberts A.Q."/>
            <person name="Escapa I.F."/>
            <person name="Gao W."/>
            <person name="Conlan S."/>
            <person name="Kong H."/>
            <person name="Segre J.A."/>
            <person name="Kelly M.S."/>
            <person name="Lemon K.P."/>
        </authorList>
    </citation>
    <scope>NUCLEOTIDE SEQUENCE</scope>
    <source>
        <strain evidence="2">KPL2773</strain>
    </source>
</reference>
<dbReference type="RefSeq" id="WP_284588701.1">
    <property type="nucleotide sequence ID" value="NZ_JASNUC010000001.1"/>
</dbReference>
<sequence length="413" mass="45666">MPSSLFQRAAALALTAAFSLPAVAAVSSAVATPQAHAQQFSSETSSRIAFDGSSAPMAEWSKDPAVQGHVLNVLQFFQNHTPWHQLPMWNLWGEQTPYTIDKEQDFAQPRLVHREADERFAVERLYVESPAMRRVVQVQVQYPKDRNAAAPMLYLLDGVSAPRQSGWLRKGDVQGTMANEHVTTIMPVEAGGINYTDWNATDPYLGRAKWETFLTQELPGVMEQQTGIPFNGERYIGGLSMGGSAAVRLANLYPQLYSGTFSVSGCYSSISTAGRAYFDLAALVMGGNPELMWGPGNAPERLRNDVVSDPKGIASMPVYIYSANGYATEHDIELARPEGIPTFFGNITLEKLTNQCTAELEHSLQEKGLMHERIEFDHAPTGIHDWPYYKQQLPVAWASVTQGKYTYPNQAEN</sequence>
<proteinExistence type="predicted"/>
<dbReference type="InterPro" id="IPR050583">
    <property type="entry name" value="Mycobacterial_A85_antigen"/>
</dbReference>
<dbReference type="PANTHER" id="PTHR48098:SF1">
    <property type="entry name" value="DIACYLGLYCEROL ACYLTRANSFERASE_MYCOLYLTRANSFERASE AG85A"/>
    <property type="match status" value="1"/>
</dbReference>
<dbReference type="AlphaFoldDB" id="A0AAP4F8A0"/>
<feature type="chain" id="PRO_5042874706" evidence="1">
    <location>
        <begin position="25"/>
        <end position="413"/>
    </location>
</feature>
<feature type="signal peptide" evidence="1">
    <location>
        <begin position="1"/>
        <end position="24"/>
    </location>
</feature>
<comment type="caution">
    <text evidence="2">The sequence shown here is derived from an EMBL/GenBank/DDBJ whole genome shotgun (WGS) entry which is preliminary data.</text>
</comment>
<evidence type="ECO:0000313" key="3">
    <source>
        <dbReference type="Proteomes" id="UP001224412"/>
    </source>
</evidence>
<gene>
    <name evidence="2" type="ORF">QPX42_00265</name>
</gene>
<evidence type="ECO:0000256" key="1">
    <source>
        <dbReference type="SAM" id="SignalP"/>
    </source>
</evidence>
<dbReference type="InterPro" id="IPR000801">
    <property type="entry name" value="Esterase-like"/>
</dbReference>
<dbReference type="Pfam" id="PF00756">
    <property type="entry name" value="Esterase"/>
    <property type="match status" value="1"/>
</dbReference>
<dbReference type="InterPro" id="IPR029058">
    <property type="entry name" value="AB_hydrolase_fold"/>
</dbReference>
<dbReference type="GO" id="GO:0016747">
    <property type="term" value="F:acyltransferase activity, transferring groups other than amino-acyl groups"/>
    <property type="evidence" value="ECO:0007669"/>
    <property type="project" value="TreeGrafter"/>
</dbReference>
<dbReference type="SUPFAM" id="SSF53474">
    <property type="entry name" value="alpha/beta-Hydrolases"/>
    <property type="match status" value="1"/>
</dbReference>
<dbReference type="PANTHER" id="PTHR48098">
    <property type="entry name" value="ENTEROCHELIN ESTERASE-RELATED"/>
    <property type="match status" value="1"/>
</dbReference>
<evidence type="ECO:0000313" key="2">
    <source>
        <dbReference type="EMBL" id="MDK4306000.1"/>
    </source>
</evidence>
<keyword evidence="1" id="KW-0732">Signal</keyword>
<accession>A0AAP4F8A0</accession>
<dbReference type="Gene3D" id="3.40.50.1820">
    <property type="entry name" value="alpha/beta hydrolase"/>
    <property type="match status" value="1"/>
</dbReference>
<dbReference type="EMBL" id="JASNVH010000001">
    <property type="protein sequence ID" value="MDK4306000.1"/>
    <property type="molecule type" value="Genomic_DNA"/>
</dbReference>
<dbReference type="Proteomes" id="UP001224412">
    <property type="component" value="Unassembled WGS sequence"/>
</dbReference>
<dbReference type="GO" id="GO:0016787">
    <property type="term" value="F:hydrolase activity"/>
    <property type="evidence" value="ECO:0007669"/>
    <property type="project" value="UniProtKB-KW"/>
</dbReference>
<name>A0AAP4F8A0_9CORY</name>
<protein>
    <submittedName>
        <fullName evidence="2">Alpha/beta hydrolase-fold protein</fullName>
    </submittedName>
</protein>
<keyword evidence="2" id="KW-0378">Hydrolase</keyword>